<dbReference type="GO" id="GO:0140003">
    <property type="term" value="F:histone H3K36me3 reader activity"/>
    <property type="evidence" value="ECO:0007669"/>
    <property type="project" value="EnsemblFungi"/>
</dbReference>
<feature type="domain" description="MRG" evidence="9">
    <location>
        <begin position="141"/>
        <end position="310"/>
    </location>
</feature>
<evidence type="ECO:0000256" key="2">
    <source>
        <dbReference type="ARBA" id="ARBA00009093"/>
    </source>
</evidence>
<evidence type="ECO:0000256" key="3">
    <source>
        <dbReference type="ARBA" id="ARBA00018505"/>
    </source>
</evidence>
<gene>
    <name evidence="11" type="ORF">HYPBUDRAFT_151851</name>
</gene>
<dbReference type="GO" id="GO:0035267">
    <property type="term" value="C:NuA4 histone acetyltransferase complex"/>
    <property type="evidence" value="ECO:0007669"/>
    <property type="project" value="EnsemblFungi"/>
</dbReference>
<dbReference type="InterPro" id="IPR053820">
    <property type="entry name" value="MSL3_chromo-like"/>
</dbReference>
<name>A0A1E4RMC7_9ASCO</name>
<feature type="compositionally biased region" description="Low complexity" evidence="8">
    <location>
        <begin position="121"/>
        <end position="138"/>
    </location>
</feature>
<comment type="similarity">
    <text evidence="2">Belongs to the MRG family.</text>
</comment>
<dbReference type="OrthoDB" id="124855at2759"/>
<evidence type="ECO:0000259" key="9">
    <source>
        <dbReference type="Pfam" id="PF05712"/>
    </source>
</evidence>
<dbReference type="Proteomes" id="UP000095085">
    <property type="component" value="Unassembled WGS sequence"/>
</dbReference>
<dbReference type="Pfam" id="PF05712">
    <property type="entry name" value="MRG"/>
    <property type="match status" value="1"/>
</dbReference>
<organism evidence="11 12">
    <name type="scientific">Hyphopichia burtonii NRRL Y-1933</name>
    <dbReference type="NCBI Taxonomy" id="984485"/>
    <lineage>
        <taxon>Eukaryota</taxon>
        <taxon>Fungi</taxon>
        <taxon>Dikarya</taxon>
        <taxon>Ascomycota</taxon>
        <taxon>Saccharomycotina</taxon>
        <taxon>Pichiomycetes</taxon>
        <taxon>Debaryomycetaceae</taxon>
        <taxon>Hyphopichia</taxon>
    </lineage>
</organism>
<dbReference type="GO" id="GO:0006335">
    <property type="term" value="P:DNA replication-dependent chromatin assembly"/>
    <property type="evidence" value="ECO:0007669"/>
    <property type="project" value="EnsemblFungi"/>
</dbReference>
<sequence>MSTDTFKPNTRVLAYHGPLIYEAKVLKVHPQDEEYVLVGEDKKVPMSKMSIPQHLHSVTGYFLHYKGWKAKWDEWVPVERVLEYNEANIGLLKQIREEISRKHKLVKQVMNPSSPKKRPNTGTSGTGSTNNGSTNQTNSKKKKTESMTAGKSNLEIGFTIRPNLKYLLIDDWEYITRNRQLLDIPSKKPVSTILNEYMKFKMKEKKSSNDINVIKEYLEGLKIYFNKSLGLVLLYKFERLQYQKLLKENSDFEAINYYGLEHLLRLFVSLPGLISQASMDSVSLGVLGAQTVFLMEYLDHNLSEYVNEYVNVTPDYDRLARGG</sequence>
<dbReference type="Gene3D" id="2.30.30.140">
    <property type="match status" value="1"/>
</dbReference>
<dbReference type="GO" id="GO:1990453">
    <property type="term" value="C:nucleosome disassembly/reassembly complex"/>
    <property type="evidence" value="ECO:0007669"/>
    <property type="project" value="EnsemblFungi"/>
</dbReference>
<dbReference type="EMBL" id="KV454539">
    <property type="protein sequence ID" value="ODV68341.1"/>
    <property type="molecule type" value="Genomic_DNA"/>
</dbReference>
<keyword evidence="6" id="KW-0804">Transcription</keyword>
<dbReference type="PANTHER" id="PTHR10880:SF15">
    <property type="entry name" value="MSL COMPLEX SUBUNIT 3"/>
    <property type="match status" value="1"/>
</dbReference>
<keyword evidence="12" id="KW-1185">Reference proteome</keyword>
<evidence type="ECO:0000256" key="7">
    <source>
        <dbReference type="ARBA" id="ARBA00023242"/>
    </source>
</evidence>
<dbReference type="AlphaFoldDB" id="A0A1E4RMC7"/>
<reference evidence="12" key="1">
    <citation type="submission" date="2016-05" db="EMBL/GenBank/DDBJ databases">
        <title>Comparative genomics of biotechnologically important yeasts.</title>
        <authorList>
            <consortium name="DOE Joint Genome Institute"/>
            <person name="Riley R."/>
            <person name="Haridas S."/>
            <person name="Wolfe K.H."/>
            <person name="Lopes M.R."/>
            <person name="Hittinger C.T."/>
            <person name="Goker M."/>
            <person name="Salamov A."/>
            <person name="Wisecaver J."/>
            <person name="Long T.M."/>
            <person name="Aerts A.L."/>
            <person name="Barry K."/>
            <person name="Choi C."/>
            <person name="Clum A."/>
            <person name="Coughlan A.Y."/>
            <person name="Deshpande S."/>
            <person name="Douglass A.P."/>
            <person name="Hanson S.J."/>
            <person name="Klenk H.-P."/>
            <person name="Labutti K."/>
            <person name="Lapidus A."/>
            <person name="Lindquist E."/>
            <person name="Lipzen A."/>
            <person name="Meier-Kolthoff J.P."/>
            <person name="Ohm R.A."/>
            <person name="Otillar R.P."/>
            <person name="Pangilinan J."/>
            <person name="Peng Y."/>
            <person name="Rokas A."/>
            <person name="Rosa C.A."/>
            <person name="Scheuner C."/>
            <person name="Sibirny A.A."/>
            <person name="Slot J.C."/>
            <person name="Stielow J.B."/>
            <person name="Sun H."/>
            <person name="Kurtzman C.P."/>
            <person name="Blackwell M."/>
            <person name="Grigoriev I.V."/>
            <person name="Jeffries T.W."/>
        </authorList>
    </citation>
    <scope>NUCLEOTIDE SEQUENCE [LARGE SCALE GENOMIC DNA]</scope>
    <source>
        <strain evidence="12">NRRL Y-1933</strain>
    </source>
</reference>
<dbReference type="GO" id="GO:0043487">
    <property type="term" value="P:regulation of RNA stability"/>
    <property type="evidence" value="ECO:0007669"/>
    <property type="project" value="EnsemblFungi"/>
</dbReference>
<keyword evidence="4" id="KW-0156">Chromatin regulator</keyword>
<dbReference type="PANTHER" id="PTHR10880">
    <property type="entry name" value="MORTALITY FACTOR 4-LIKE PROTEIN"/>
    <property type="match status" value="1"/>
</dbReference>
<dbReference type="InterPro" id="IPR008676">
    <property type="entry name" value="MRG"/>
</dbReference>
<evidence type="ECO:0000313" key="12">
    <source>
        <dbReference type="Proteomes" id="UP000095085"/>
    </source>
</evidence>
<dbReference type="InterPro" id="IPR026541">
    <property type="entry name" value="MRG_dom"/>
</dbReference>
<accession>A0A1E4RMC7</accession>
<dbReference type="Gene3D" id="1.10.274.30">
    <property type="entry name" value="MRG domain"/>
    <property type="match status" value="1"/>
</dbReference>
<proteinExistence type="inferred from homology"/>
<dbReference type="InterPro" id="IPR016197">
    <property type="entry name" value="Chromo-like_dom_sf"/>
</dbReference>
<dbReference type="PROSITE" id="PS51640">
    <property type="entry name" value="MRG"/>
    <property type="match status" value="1"/>
</dbReference>
<evidence type="ECO:0000256" key="1">
    <source>
        <dbReference type="ARBA" id="ARBA00004123"/>
    </source>
</evidence>
<dbReference type="GO" id="GO:0060195">
    <property type="term" value="P:negative regulation of antisense RNA transcription"/>
    <property type="evidence" value="ECO:0007669"/>
    <property type="project" value="EnsemblFungi"/>
</dbReference>
<comment type="subcellular location">
    <subcellularLocation>
        <location evidence="1">Nucleus</location>
    </subcellularLocation>
</comment>
<dbReference type="STRING" id="984485.A0A1E4RMC7"/>
<evidence type="ECO:0000256" key="4">
    <source>
        <dbReference type="ARBA" id="ARBA00022853"/>
    </source>
</evidence>
<feature type="domain" description="MSL3 chromodomain-like" evidence="10">
    <location>
        <begin position="54"/>
        <end position="97"/>
    </location>
</feature>
<dbReference type="RefSeq" id="XP_020077408.1">
    <property type="nucleotide sequence ID" value="XM_020220718.1"/>
</dbReference>
<dbReference type="GO" id="GO:0030174">
    <property type="term" value="P:regulation of DNA-templated DNA replication initiation"/>
    <property type="evidence" value="ECO:0007669"/>
    <property type="project" value="EnsemblFungi"/>
</dbReference>
<dbReference type="GO" id="GO:0032221">
    <property type="term" value="C:Rpd3S complex"/>
    <property type="evidence" value="ECO:0007669"/>
    <property type="project" value="EnsemblFungi"/>
</dbReference>
<keyword evidence="7" id="KW-0539">Nucleus</keyword>
<dbReference type="PIRSF" id="PIRSF038133">
    <property type="entry name" value="HAT_Nua4_EAF3/MRG15"/>
    <property type="match status" value="1"/>
</dbReference>
<protein>
    <recommendedName>
        <fullName evidence="3">Chromatin modification-related protein EAF3</fullName>
    </recommendedName>
</protein>
<dbReference type="GO" id="GO:0006368">
    <property type="term" value="P:transcription elongation by RNA polymerase II"/>
    <property type="evidence" value="ECO:0007669"/>
    <property type="project" value="EnsemblFungi"/>
</dbReference>
<evidence type="ECO:0000256" key="6">
    <source>
        <dbReference type="ARBA" id="ARBA00023163"/>
    </source>
</evidence>
<dbReference type="SUPFAM" id="SSF54160">
    <property type="entry name" value="Chromo domain-like"/>
    <property type="match status" value="1"/>
</dbReference>
<dbReference type="GeneID" id="30995268"/>
<evidence type="ECO:0000256" key="8">
    <source>
        <dbReference type="SAM" id="MobiDB-lite"/>
    </source>
</evidence>
<dbReference type="GO" id="GO:0006337">
    <property type="term" value="P:nucleosome disassembly"/>
    <property type="evidence" value="ECO:0007669"/>
    <property type="project" value="EnsemblFungi"/>
</dbReference>
<dbReference type="GO" id="GO:0032968">
    <property type="term" value="P:positive regulation of transcription elongation by RNA polymerase II"/>
    <property type="evidence" value="ECO:0007669"/>
    <property type="project" value="EnsemblFungi"/>
</dbReference>
<dbReference type="InterPro" id="IPR038217">
    <property type="entry name" value="MRG_C_sf"/>
</dbReference>
<evidence type="ECO:0000313" key="11">
    <source>
        <dbReference type="EMBL" id="ODV68341.1"/>
    </source>
</evidence>
<dbReference type="Pfam" id="PF22732">
    <property type="entry name" value="MSL3_chromo-like"/>
    <property type="match status" value="1"/>
</dbReference>
<evidence type="ECO:0000256" key="5">
    <source>
        <dbReference type="ARBA" id="ARBA00023015"/>
    </source>
</evidence>
<evidence type="ECO:0000259" key="10">
    <source>
        <dbReference type="Pfam" id="PF22732"/>
    </source>
</evidence>
<dbReference type="GO" id="GO:0006281">
    <property type="term" value="P:DNA repair"/>
    <property type="evidence" value="ECO:0007669"/>
    <property type="project" value="EnsemblFungi"/>
</dbReference>
<keyword evidence="5" id="KW-0805">Transcription regulation</keyword>
<feature type="region of interest" description="Disordered" evidence="8">
    <location>
        <begin position="106"/>
        <end position="148"/>
    </location>
</feature>